<dbReference type="Proteomes" id="UP000050514">
    <property type="component" value="Unassembled WGS sequence"/>
</dbReference>
<dbReference type="STRING" id="360411.AC812_15950"/>
<organism evidence="1 2">
    <name type="scientific">Bellilinea caldifistulae</name>
    <dbReference type="NCBI Taxonomy" id="360411"/>
    <lineage>
        <taxon>Bacteria</taxon>
        <taxon>Bacillati</taxon>
        <taxon>Chloroflexota</taxon>
        <taxon>Anaerolineae</taxon>
        <taxon>Anaerolineales</taxon>
        <taxon>Anaerolineaceae</taxon>
        <taxon>Bellilinea</taxon>
    </lineage>
</organism>
<dbReference type="EMBL" id="LGHJ01000024">
    <property type="protein sequence ID" value="KPL72327.1"/>
    <property type="molecule type" value="Genomic_DNA"/>
</dbReference>
<proteinExistence type="predicted"/>
<dbReference type="Gene3D" id="3.40.50.12580">
    <property type="match status" value="1"/>
</dbReference>
<sequence length="476" mass="54302">MTNKRIFISADHGLAVVYFLQTDVLPTLLKGGVEVVLLTDDGLVEQIQRRFGQPGLIVEGLRLKQARHYFETHDHSTQYWLHFLRWMGGSRRINTNAMDGHLRQMQHETSRRGKLLMPFIRAATAVLRRSAVARRALVNFQMRYTPQIYGDLFEKYRPALVVASTPGWRFDRYLLREAVRQGICTATAIIGWDNPSSYRLPGAPVDYITCWSEIQKEELVLGSDWQPERVNIGGIPAYDGYFRKQWQMSREEYFALHGLDPQRKLLAYASSFVTFAPNYPNIEALARLVAEDRLAYPAQLLIRLHPNHFIPGSLYEKEAQRVRQLVGELPHVHLVEPVPLGGELGYYSGEDMPEKSSMMAHADVFLTVYSTMVVETAIHDRPIVSVCIDTPGGWNTPGKFSLALSEIAEWPTHLRFRQAGAGRVALNPEQVREAVNFYLTQPDADREARRRFVEREVTFTDGSAGRRTAEYLLSLV</sequence>
<dbReference type="RefSeq" id="WP_061913444.1">
    <property type="nucleotide sequence ID" value="NZ_DF967971.1"/>
</dbReference>
<reference evidence="1 2" key="1">
    <citation type="submission" date="2015-07" db="EMBL/GenBank/DDBJ databases">
        <title>Draft genome of Bellilinea caldifistulae DSM 17877.</title>
        <authorList>
            <person name="Hemp J."/>
            <person name="Ward L.M."/>
            <person name="Pace L.A."/>
            <person name="Fischer W.W."/>
        </authorList>
    </citation>
    <scope>NUCLEOTIDE SEQUENCE [LARGE SCALE GENOMIC DNA]</scope>
    <source>
        <strain evidence="1 2">GOMI-1</strain>
    </source>
</reference>
<dbReference type="InterPro" id="IPR043148">
    <property type="entry name" value="TagF_C"/>
</dbReference>
<dbReference type="AlphaFoldDB" id="A0A0P6WZQ1"/>
<accession>A0A0P6WZQ1</accession>
<protein>
    <submittedName>
        <fullName evidence="1">Uncharacterized protein</fullName>
    </submittedName>
</protein>
<dbReference type="SUPFAM" id="SSF53756">
    <property type="entry name" value="UDP-Glycosyltransferase/glycogen phosphorylase"/>
    <property type="match status" value="1"/>
</dbReference>
<evidence type="ECO:0000313" key="1">
    <source>
        <dbReference type="EMBL" id="KPL72327.1"/>
    </source>
</evidence>
<name>A0A0P6WZQ1_9CHLR</name>
<comment type="caution">
    <text evidence="1">The sequence shown here is derived from an EMBL/GenBank/DDBJ whole genome shotgun (WGS) entry which is preliminary data.</text>
</comment>
<evidence type="ECO:0000313" key="2">
    <source>
        <dbReference type="Proteomes" id="UP000050514"/>
    </source>
</evidence>
<gene>
    <name evidence="1" type="ORF">AC812_15950</name>
</gene>
<keyword evidence="2" id="KW-1185">Reference proteome</keyword>